<dbReference type="EMBL" id="GBXM01027742">
    <property type="protein sequence ID" value="JAH80835.1"/>
    <property type="molecule type" value="Transcribed_RNA"/>
</dbReference>
<reference evidence="1" key="2">
    <citation type="journal article" date="2015" name="Fish Shellfish Immunol.">
        <title>Early steps in the European eel (Anguilla anguilla)-Vibrio vulnificus interaction in the gills: Role of the RtxA13 toxin.</title>
        <authorList>
            <person name="Callol A."/>
            <person name="Pajuelo D."/>
            <person name="Ebbesson L."/>
            <person name="Teles M."/>
            <person name="MacKenzie S."/>
            <person name="Amaro C."/>
        </authorList>
    </citation>
    <scope>NUCLEOTIDE SEQUENCE</scope>
</reference>
<name>A0A0E9VU34_ANGAN</name>
<reference evidence="1" key="1">
    <citation type="submission" date="2014-11" db="EMBL/GenBank/DDBJ databases">
        <authorList>
            <person name="Amaro Gonzalez C."/>
        </authorList>
    </citation>
    <scope>NUCLEOTIDE SEQUENCE</scope>
</reference>
<dbReference type="AlphaFoldDB" id="A0A0E9VU34"/>
<protein>
    <submittedName>
        <fullName evidence="1">Uncharacterized protein</fullName>
    </submittedName>
</protein>
<organism evidence="1">
    <name type="scientific">Anguilla anguilla</name>
    <name type="common">European freshwater eel</name>
    <name type="synonym">Muraena anguilla</name>
    <dbReference type="NCBI Taxonomy" id="7936"/>
    <lineage>
        <taxon>Eukaryota</taxon>
        <taxon>Metazoa</taxon>
        <taxon>Chordata</taxon>
        <taxon>Craniata</taxon>
        <taxon>Vertebrata</taxon>
        <taxon>Euteleostomi</taxon>
        <taxon>Actinopterygii</taxon>
        <taxon>Neopterygii</taxon>
        <taxon>Teleostei</taxon>
        <taxon>Anguilliformes</taxon>
        <taxon>Anguillidae</taxon>
        <taxon>Anguilla</taxon>
    </lineage>
</organism>
<accession>A0A0E9VU34</accession>
<sequence length="31" mass="3408">MSSPSLEMQGVKGLSTAVDQHFKLLMPQVFT</sequence>
<evidence type="ECO:0000313" key="1">
    <source>
        <dbReference type="EMBL" id="JAH80835.1"/>
    </source>
</evidence>
<proteinExistence type="predicted"/>